<gene>
    <name evidence="3" type="ORF">LTR97_006687</name>
</gene>
<dbReference type="Proteomes" id="UP001310594">
    <property type="component" value="Unassembled WGS sequence"/>
</dbReference>
<dbReference type="AlphaFoldDB" id="A0AAN7WGG0"/>
<dbReference type="InterPro" id="IPR001932">
    <property type="entry name" value="PPM-type_phosphatase-like_dom"/>
</dbReference>
<dbReference type="Pfam" id="PF00481">
    <property type="entry name" value="PP2C"/>
    <property type="match status" value="1"/>
</dbReference>
<comment type="caution">
    <text evidence="3">The sequence shown here is derived from an EMBL/GenBank/DDBJ whole genome shotgun (WGS) entry which is preliminary data.</text>
</comment>
<dbReference type="GO" id="GO:0004741">
    <property type="term" value="F:[pyruvate dehydrogenase (acetyl-transferring)]-phosphatase activity"/>
    <property type="evidence" value="ECO:0007669"/>
    <property type="project" value="TreeGrafter"/>
</dbReference>
<evidence type="ECO:0000259" key="2">
    <source>
        <dbReference type="PROSITE" id="PS51746"/>
    </source>
</evidence>
<dbReference type="SMART" id="SM00332">
    <property type="entry name" value="PP2Cc"/>
    <property type="match status" value="1"/>
</dbReference>
<feature type="domain" description="PPM-type phosphatase" evidence="2">
    <location>
        <begin position="72"/>
        <end position="470"/>
    </location>
</feature>
<dbReference type="Gene3D" id="3.60.40.10">
    <property type="entry name" value="PPM-type phosphatase domain"/>
    <property type="match status" value="1"/>
</dbReference>
<dbReference type="PANTHER" id="PTHR13832">
    <property type="entry name" value="PROTEIN PHOSPHATASE 2C"/>
    <property type="match status" value="1"/>
</dbReference>
<dbReference type="PANTHER" id="PTHR13832:SF792">
    <property type="entry name" value="GM14286P"/>
    <property type="match status" value="1"/>
</dbReference>
<dbReference type="InterPro" id="IPR015655">
    <property type="entry name" value="PP2C"/>
</dbReference>
<dbReference type="CDD" id="cd00143">
    <property type="entry name" value="PP2Cc"/>
    <property type="match status" value="1"/>
</dbReference>
<proteinExistence type="predicted"/>
<feature type="region of interest" description="Disordered" evidence="1">
    <location>
        <begin position="349"/>
        <end position="371"/>
    </location>
</feature>
<reference evidence="3" key="1">
    <citation type="submission" date="2023-08" db="EMBL/GenBank/DDBJ databases">
        <title>Black Yeasts Isolated from many extreme environments.</title>
        <authorList>
            <person name="Coleine C."/>
            <person name="Stajich J.E."/>
            <person name="Selbmann L."/>
        </authorList>
    </citation>
    <scope>NUCLEOTIDE SEQUENCE</scope>
    <source>
        <strain evidence="3">CCFEE 5810</strain>
    </source>
</reference>
<evidence type="ECO:0000313" key="3">
    <source>
        <dbReference type="EMBL" id="KAK5699038.1"/>
    </source>
</evidence>
<sequence>MVDGDMQRVEADILGAALAEASRCLSARNTPVMDLDMCEMVLQPASGYAVTATAISHFTQLASNLPCEDTFSSGAYTYEKDPAKAWCEWGLFDGHAGSRTAELLSQILAGAVGEKLWDEGCFDRPYKPNDTFIIDALKTAFKKVDDDIVKHAMELVRSGQPDRATIVANIAMALSGSCALFALYDPVRHVLRVANTGDSRAVLGRWDGQKYIAHAMSVDQTGFNEQEVERLKRDHPEEDVVDPKTGRVHGIAVSRAFGDARWKWPQEFSKRAHELFWGPSPRPDRMIKTPPYLTAEPEVMETVVEVGERPDFLIMATDGLWDNMSSDDAVACVQLWLDKNKPTTFLEQSQQSPEVISPPNLQKPAGQPPPGWQQPKVFPPWLATSFTPSCSTPAEVSGEDEDVYYDKDERCLKWKVSPKHFINEDAHCGIHLVKNALGGKRRDLFTGIMSVQPPLSRNVRDDITVHVVFFGVDGQQAIKH</sequence>
<dbReference type="SUPFAM" id="SSF81606">
    <property type="entry name" value="PP2C-like"/>
    <property type="match status" value="1"/>
</dbReference>
<protein>
    <recommendedName>
        <fullName evidence="2">PPM-type phosphatase domain-containing protein</fullName>
    </recommendedName>
</protein>
<evidence type="ECO:0000313" key="4">
    <source>
        <dbReference type="Proteomes" id="UP001310594"/>
    </source>
</evidence>
<name>A0AAN7WGG0_9PEZI</name>
<dbReference type="EMBL" id="JAVRQU010000009">
    <property type="protein sequence ID" value="KAK5699038.1"/>
    <property type="molecule type" value="Genomic_DNA"/>
</dbReference>
<organism evidence="3 4">
    <name type="scientific">Elasticomyces elasticus</name>
    <dbReference type="NCBI Taxonomy" id="574655"/>
    <lineage>
        <taxon>Eukaryota</taxon>
        <taxon>Fungi</taxon>
        <taxon>Dikarya</taxon>
        <taxon>Ascomycota</taxon>
        <taxon>Pezizomycotina</taxon>
        <taxon>Dothideomycetes</taxon>
        <taxon>Dothideomycetidae</taxon>
        <taxon>Mycosphaerellales</taxon>
        <taxon>Teratosphaeriaceae</taxon>
        <taxon>Elasticomyces</taxon>
    </lineage>
</organism>
<dbReference type="InterPro" id="IPR036457">
    <property type="entry name" value="PPM-type-like_dom_sf"/>
</dbReference>
<dbReference type="GO" id="GO:0005739">
    <property type="term" value="C:mitochondrion"/>
    <property type="evidence" value="ECO:0007669"/>
    <property type="project" value="TreeGrafter"/>
</dbReference>
<evidence type="ECO:0000256" key="1">
    <source>
        <dbReference type="SAM" id="MobiDB-lite"/>
    </source>
</evidence>
<accession>A0AAN7WGG0</accession>
<dbReference type="PROSITE" id="PS51746">
    <property type="entry name" value="PPM_2"/>
    <property type="match status" value="1"/>
</dbReference>